<keyword evidence="2" id="KW-1185">Reference proteome</keyword>
<reference evidence="1 2" key="1">
    <citation type="journal article" date="2019" name="Nat. Ecol. Evol.">
        <title>Megaphylogeny resolves global patterns of mushroom evolution.</title>
        <authorList>
            <person name="Varga T."/>
            <person name="Krizsan K."/>
            <person name="Foldi C."/>
            <person name="Dima B."/>
            <person name="Sanchez-Garcia M."/>
            <person name="Sanchez-Ramirez S."/>
            <person name="Szollosi G.J."/>
            <person name="Szarkandi J.G."/>
            <person name="Papp V."/>
            <person name="Albert L."/>
            <person name="Andreopoulos W."/>
            <person name="Angelini C."/>
            <person name="Antonin V."/>
            <person name="Barry K.W."/>
            <person name="Bougher N.L."/>
            <person name="Buchanan P."/>
            <person name="Buyck B."/>
            <person name="Bense V."/>
            <person name="Catcheside P."/>
            <person name="Chovatia M."/>
            <person name="Cooper J."/>
            <person name="Damon W."/>
            <person name="Desjardin D."/>
            <person name="Finy P."/>
            <person name="Geml J."/>
            <person name="Haridas S."/>
            <person name="Hughes K."/>
            <person name="Justo A."/>
            <person name="Karasinski D."/>
            <person name="Kautmanova I."/>
            <person name="Kiss B."/>
            <person name="Kocsube S."/>
            <person name="Kotiranta H."/>
            <person name="LaButti K.M."/>
            <person name="Lechner B.E."/>
            <person name="Liimatainen K."/>
            <person name="Lipzen A."/>
            <person name="Lukacs Z."/>
            <person name="Mihaltcheva S."/>
            <person name="Morgado L.N."/>
            <person name="Niskanen T."/>
            <person name="Noordeloos M.E."/>
            <person name="Ohm R.A."/>
            <person name="Ortiz-Santana B."/>
            <person name="Ovrebo C."/>
            <person name="Racz N."/>
            <person name="Riley R."/>
            <person name="Savchenko A."/>
            <person name="Shiryaev A."/>
            <person name="Soop K."/>
            <person name="Spirin V."/>
            <person name="Szebenyi C."/>
            <person name="Tomsovsky M."/>
            <person name="Tulloss R.E."/>
            <person name="Uehling J."/>
            <person name="Grigoriev I.V."/>
            <person name="Vagvolgyi C."/>
            <person name="Papp T."/>
            <person name="Martin F.M."/>
            <person name="Miettinen O."/>
            <person name="Hibbett D.S."/>
            <person name="Nagy L.G."/>
        </authorList>
    </citation>
    <scope>NUCLEOTIDE SEQUENCE [LARGE SCALE GENOMIC DNA]</scope>
    <source>
        <strain evidence="1 2">NL-1719</strain>
    </source>
</reference>
<name>A0ACD2ZYW0_9AGAR</name>
<organism evidence="1 2">
    <name type="scientific">Pluteus cervinus</name>
    <dbReference type="NCBI Taxonomy" id="181527"/>
    <lineage>
        <taxon>Eukaryota</taxon>
        <taxon>Fungi</taxon>
        <taxon>Dikarya</taxon>
        <taxon>Basidiomycota</taxon>
        <taxon>Agaricomycotina</taxon>
        <taxon>Agaricomycetes</taxon>
        <taxon>Agaricomycetidae</taxon>
        <taxon>Agaricales</taxon>
        <taxon>Pluteineae</taxon>
        <taxon>Pluteaceae</taxon>
        <taxon>Pluteus</taxon>
    </lineage>
</organism>
<evidence type="ECO:0000313" key="1">
    <source>
        <dbReference type="EMBL" id="TFK58527.1"/>
    </source>
</evidence>
<accession>A0ACD2ZYW0</accession>
<protein>
    <submittedName>
        <fullName evidence="1">Uncharacterized protein</fullName>
    </submittedName>
</protein>
<gene>
    <name evidence="1" type="ORF">BDN72DRAFT_906654</name>
</gene>
<proteinExistence type="predicted"/>
<sequence>MDTTGKAELGDILPSTPRLPVELERAIFEDAAQGSRDSIPTLMLLANRVKEWLEPLLYSIVVIHQSSRGLKGYSPPIERLDCYAHHKDTLESGHQGPHVV</sequence>
<evidence type="ECO:0000313" key="2">
    <source>
        <dbReference type="Proteomes" id="UP000308600"/>
    </source>
</evidence>
<dbReference type="EMBL" id="ML209316">
    <property type="protein sequence ID" value="TFK58527.1"/>
    <property type="molecule type" value="Genomic_DNA"/>
</dbReference>
<dbReference type="Proteomes" id="UP000308600">
    <property type="component" value="Unassembled WGS sequence"/>
</dbReference>